<dbReference type="InterPro" id="IPR002939">
    <property type="entry name" value="DnaJ_C"/>
</dbReference>
<dbReference type="CDD" id="cd10747">
    <property type="entry name" value="DnaJ_C"/>
    <property type="match status" value="1"/>
</dbReference>
<comment type="caution">
    <text evidence="3">The sequence shown here is derived from an EMBL/GenBank/DDBJ whole genome shotgun (WGS) entry which is preliminary data.</text>
</comment>
<dbReference type="SUPFAM" id="SSF49493">
    <property type="entry name" value="HSP40/DnaJ peptide-binding domain"/>
    <property type="match status" value="2"/>
</dbReference>
<organism evidence="3 4">
    <name type="scientific">Aromia moschata</name>
    <dbReference type="NCBI Taxonomy" id="1265417"/>
    <lineage>
        <taxon>Eukaryota</taxon>
        <taxon>Metazoa</taxon>
        <taxon>Ecdysozoa</taxon>
        <taxon>Arthropoda</taxon>
        <taxon>Hexapoda</taxon>
        <taxon>Insecta</taxon>
        <taxon>Pterygota</taxon>
        <taxon>Neoptera</taxon>
        <taxon>Endopterygota</taxon>
        <taxon>Coleoptera</taxon>
        <taxon>Polyphaga</taxon>
        <taxon>Cucujiformia</taxon>
        <taxon>Chrysomeloidea</taxon>
        <taxon>Cerambycidae</taxon>
        <taxon>Cerambycinae</taxon>
        <taxon>Callichromatini</taxon>
        <taxon>Aromia</taxon>
    </lineage>
</organism>
<reference evidence="3" key="1">
    <citation type="journal article" date="2023" name="Insect Mol. Biol.">
        <title>Genome sequencing provides insights into the evolution of gene families encoding plant cell wall-degrading enzymes in longhorned beetles.</title>
        <authorList>
            <person name="Shin N.R."/>
            <person name="Okamura Y."/>
            <person name="Kirsch R."/>
            <person name="Pauchet Y."/>
        </authorList>
    </citation>
    <scope>NUCLEOTIDE SEQUENCE</scope>
    <source>
        <strain evidence="3">AMC_N1</strain>
    </source>
</reference>
<dbReference type="Gene3D" id="2.60.260.20">
    <property type="entry name" value="Urease metallochaperone UreE, N-terminal domain"/>
    <property type="match status" value="2"/>
</dbReference>
<keyword evidence="1" id="KW-0143">Chaperone</keyword>
<name>A0AAV8Y0A5_9CUCU</name>
<proteinExistence type="predicted"/>
<dbReference type="AlphaFoldDB" id="A0AAV8Y0A5"/>
<accession>A0AAV8Y0A5</accession>
<feature type="domain" description="Chaperone DnaJ C-terminal" evidence="2">
    <location>
        <begin position="77"/>
        <end position="210"/>
    </location>
</feature>
<dbReference type="Pfam" id="PF01556">
    <property type="entry name" value="DnaJ_C"/>
    <property type="match status" value="1"/>
</dbReference>
<dbReference type="GO" id="GO:0051082">
    <property type="term" value="F:unfolded protein binding"/>
    <property type="evidence" value="ECO:0007669"/>
    <property type="project" value="InterPro"/>
</dbReference>
<dbReference type="PANTHER" id="PTHR24078:SF553">
    <property type="entry name" value="DNAJ HOMOLOG SUBFAMILY B MEMBER 5"/>
    <property type="match status" value="1"/>
</dbReference>
<dbReference type="InterPro" id="IPR051339">
    <property type="entry name" value="DnaJ_subfamily_B"/>
</dbReference>
<dbReference type="GO" id="GO:0005829">
    <property type="term" value="C:cytosol"/>
    <property type="evidence" value="ECO:0007669"/>
    <property type="project" value="TreeGrafter"/>
</dbReference>
<dbReference type="Proteomes" id="UP001162162">
    <property type="component" value="Unassembled WGS sequence"/>
</dbReference>
<protein>
    <recommendedName>
        <fullName evidence="2">Chaperone DnaJ C-terminal domain-containing protein</fullName>
    </recommendedName>
</protein>
<dbReference type="FunFam" id="2.60.260.20:FF:000002">
    <property type="entry name" value="Dnaj homolog subfamily b member"/>
    <property type="match status" value="1"/>
</dbReference>
<sequence>MLKPFVGNVNGESFTYTFHGDPRATFAQFFGNTNPFQDFFGFENAFHTEMDSDDPFTSFFSVSRSNRGSPKQQDPPLEHDLYISLEDILHGCAKNMKITRKVVKNNRVEKEDKILSVTVKPGWKAGTKVTFPKEGDQGSNTIPADVVFVIRDKPHPHFKRDGSDVRYTANVTLRQALCGCTINVPLLGGGMLLLDYTDEIITPNTLKRLSDFRLRNAKSAAGKSQ</sequence>
<keyword evidence="4" id="KW-1185">Reference proteome</keyword>
<dbReference type="EMBL" id="JAPWTK010000257">
    <property type="protein sequence ID" value="KAJ8944318.1"/>
    <property type="molecule type" value="Genomic_DNA"/>
</dbReference>
<gene>
    <name evidence="3" type="ORF">NQ318_016123</name>
</gene>
<evidence type="ECO:0000313" key="4">
    <source>
        <dbReference type="Proteomes" id="UP001162162"/>
    </source>
</evidence>
<dbReference type="GO" id="GO:0051087">
    <property type="term" value="F:protein-folding chaperone binding"/>
    <property type="evidence" value="ECO:0007669"/>
    <property type="project" value="TreeGrafter"/>
</dbReference>
<dbReference type="GO" id="GO:0006457">
    <property type="term" value="P:protein folding"/>
    <property type="evidence" value="ECO:0007669"/>
    <property type="project" value="InterPro"/>
</dbReference>
<dbReference type="PANTHER" id="PTHR24078">
    <property type="entry name" value="DNAJ HOMOLOG SUBFAMILY C MEMBER"/>
    <property type="match status" value="1"/>
</dbReference>
<evidence type="ECO:0000313" key="3">
    <source>
        <dbReference type="EMBL" id="KAJ8944318.1"/>
    </source>
</evidence>
<dbReference type="InterPro" id="IPR008971">
    <property type="entry name" value="HSP40/DnaJ_pept-bd"/>
</dbReference>
<evidence type="ECO:0000256" key="1">
    <source>
        <dbReference type="ARBA" id="ARBA00023186"/>
    </source>
</evidence>
<evidence type="ECO:0000259" key="2">
    <source>
        <dbReference type="Pfam" id="PF01556"/>
    </source>
</evidence>